<gene>
    <name evidence="2" type="ORF">HNQ88_004036</name>
</gene>
<dbReference type="Pfam" id="PF02796">
    <property type="entry name" value="HTH_7"/>
    <property type="match status" value="1"/>
</dbReference>
<organism evidence="2 3">
    <name type="scientific">Aureibacter tunicatorum</name>
    <dbReference type="NCBI Taxonomy" id="866807"/>
    <lineage>
        <taxon>Bacteria</taxon>
        <taxon>Pseudomonadati</taxon>
        <taxon>Bacteroidota</taxon>
        <taxon>Cytophagia</taxon>
        <taxon>Cytophagales</taxon>
        <taxon>Persicobacteraceae</taxon>
        <taxon>Aureibacter</taxon>
    </lineage>
</organism>
<dbReference type="EMBL" id="JAVDQD010000006">
    <property type="protein sequence ID" value="MDR6240960.1"/>
    <property type="molecule type" value="Genomic_DNA"/>
</dbReference>
<dbReference type="GO" id="GO:0003677">
    <property type="term" value="F:DNA binding"/>
    <property type="evidence" value="ECO:0007669"/>
    <property type="project" value="InterPro"/>
</dbReference>
<dbReference type="InterPro" id="IPR006120">
    <property type="entry name" value="Resolvase_HTH_dom"/>
</dbReference>
<dbReference type="Gene3D" id="1.10.10.60">
    <property type="entry name" value="Homeodomain-like"/>
    <property type="match status" value="1"/>
</dbReference>
<keyword evidence="3" id="KW-1185">Reference proteome</keyword>
<evidence type="ECO:0000259" key="1">
    <source>
        <dbReference type="Pfam" id="PF02796"/>
    </source>
</evidence>
<dbReference type="RefSeq" id="WP_309941355.1">
    <property type="nucleotide sequence ID" value="NZ_AP025305.1"/>
</dbReference>
<dbReference type="GO" id="GO:0000150">
    <property type="term" value="F:DNA strand exchange activity"/>
    <property type="evidence" value="ECO:0007669"/>
    <property type="project" value="InterPro"/>
</dbReference>
<evidence type="ECO:0000313" key="3">
    <source>
        <dbReference type="Proteomes" id="UP001185092"/>
    </source>
</evidence>
<comment type="caution">
    <text evidence="2">The sequence shown here is derived from an EMBL/GenBank/DDBJ whole genome shotgun (WGS) entry which is preliminary data.</text>
</comment>
<proteinExistence type="predicted"/>
<sequence>MSQEKKFKTRKEIAHEIGVSPKTLYRYLKKLELNFPQGRLNPKQVIQIYEALGVV</sequence>
<accession>A0AAE3XS42</accession>
<evidence type="ECO:0000313" key="2">
    <source>
        <dbReference type="EMBL" id="MDR6240960.1"/>
    </source>
</evidence>
<feature type="domain" description="Resolvase HTH" evidence="1">
    <location>
        <begin position="8"/>
        <end position="30"/>
    </location>
</feature>
<dbReference type="Proteomes" id="UP001185092">
    <property type="component" value="Unassembled WGS sequence"/>
</dbReference>
<dbReference type="AlphaFoldDB" id="A0AAE3XS42"/>
<name>A0AAE3XS42_9BACT</name>
<reference evidence="2" key="1">
    <citation type="submission" date="2023-07" db="EMBL/GenBank/DDBJ databases">
        <title>Genomic Encyclopedia of Type Strains, Phase IV (KMG-IV): sequencing the most valuable type-strain genomes for metagenomic binning, comparative biology and taxonomic classification.</title>
        <authorList>
            <person name="Goeker M."/>
        </authorList>
    </citation>
    <scope>NUCLEOTIDE SEQUENCE</scope>
    <source>
        <strain evidence="2">DSM 26174</strain>
    </source>
</reference>
<protein>
    <submittedName>
        <fullName evidence="2">Transcriptional antiterminator</fullName>
    </submittedName>
</protein>